<reference evidence="8" key="2">
    <citation type="submission" date="2021-11" db="EMBL/GenBank/DDBJ databases">
        <title>Genome resources and taxonomic validation of 89 Xanthomonas strains.</title>
        <authorList>
            <person name="Tambong J.T."/>
        </authorList>
    </citation>
    <scope>NUCLEOTIDE SEQUENCE</scope>
    <source>
        <strain evidence="8">Bv 5-4A</strain>
    </source>
</reference>
<protein>
    <recommendedName>
        <fullName evidence="2">protein-tyrosine-phosphatase</fullName>
        <ecNumber evidence="2">3.1.3.48</ecNumber>
    </recommendedName>
</protein>
<keyword evidence="10" id="KW-1185">Reference proteome</keyword>
<feature type="active site" description="Nucleophile" evidence="5">
    <location>
        <position position="13"/>
    </location>
</feature>
<comment type="similarity">
    <text evidence="1">Belongs to the low molecular weight phosphotyrosine protein phosphatase family.</text>
</comment>
<dbReference type="PANTHER" id="PTHR11717:SF7">
    <property type="entry name" value="LOW MOLECULAR WEIGHT PHOSPHOTYROSINE PROTEIN PHOSPHATASE"/>
    <property type="match status" value="1"/>
</dbReference>
<evidence type="ECO:0000313" key="7">
    <source>
        <dbReference type="EMBL" id="KHM91186.1"/>
    </source>
</evidence>
<dbReference type="Proteomes" id="UP000030969">
    <property type="component" value="Unassembled WGS sequence"/>
</dbReference>
<comment type="caution">
    <text evidence="7">The sequence shown here is derived from an EMBL/GenBank/DDBJ whole genome shotgun (WGS) entry which is preliminary data.</text>
</comment>
<feature type="domain" description="Phosphotyrosine protein phosphatase I" evidence="6">
    <location>
        <begin position="1"/>
        <end position="150"/>
    </location>
</feature>
<dbReference type="EMBL" id="JSYJ01000176">
    <property type="protein sequence ID" value="KHM91186.1"/>
    <property type="molecule type" value="Genomic_DNA"/>
</dbReference>
<dbReference type="GO" id="GO:0004725">
    <property type="term" value="F:protein tyrosine phosphatase activity"/>
    <property type="evidence" value="ECO:0007669"/>
    <property type="project" value="UniProtKB-EC"/>
</dbReference>
<dbReference type="Gene3D" id="3.40.50.2300">
    <property type="match status" value="1"/>
</dbReference>
<evidence type="ECO:0000256" key="5">
    <source>
        <dbReference type="PIRSR" id="PIRSR617867-1"/>
    </source>
</evidence>
<evidence type="ECO:0000256" key="3">
    <source>
        <dbReference type="ARBA" id="ARBA00022801"/>
    </source>
</evidence>
<proteinExistence type="inferred from homology"/>
<dbReference type="CDD" id="cd16343">
    <property type="entry name" value="LMWPTP"/>
    <property type="match status" value="1"/>
</dbReference>
<evidence type="ECO:0000256" key="4">
    <source>
        <dbReference type="ARBA" id="ARBA00022912"/>
    </source>
</evidence>
<evidence type="ECO:0000313" key="8">
    <source>
        <dbReference type="EMBL" id="MCC8623103.1"/>
    </source>
</evidence>
<dbReference type="EC" id="3.1.3.48" evidence="2"/>
<dbReference type="SMART" id="SM00226">
    <property type="entry name" value="LMWPc"/>
    <property type="match status" value="1"/>
</dbReference>
<dbReference type="InterPro" id="IPR017867">
    <property type="entry name" value="Tyr_phospatase_low_mol_wt"/>
</dbReference>
<evidence type="ECO:0000313" key="9">
    <source>
        <dbReference type="Proteomes" id="UP000030969"/>
    </source>
</evidence>
<dbReference type="InterPro" id="IPR023485">
    <property type="entry name" value="Ptyr_pPase"/>
</dbReference>
<reference evidence="7 9" key="1">
    <citation type="submission" date="2014-11" db="EMBL/GenBank/DDBJ databases">
        <title>Draft Genome Sequences of Xanthomonas vesicatoria Strains from the Balkan Peninsula.</title>
        <authorList>
            <person name="Vancheva T."/>
            <person name="Lefeuvre P."/>
            <person name="Bogatzevska N."/>
            <person name="Moncheva P."/>
            <person name="Koebnik R."/>
        </authorList>
    </citation>
    <scope>NUCLEOTIDE SEQUENCE [LARGE SCALE GENOMIC DNA]</scope>
    <source>
        <strain evidence="7 9">53M</strain>
    </source>
</reference>
<evidence type="ECO:0000259" key="6">
    <source>
        <dbReference type="SMART" id="SM00226"/>
    </source>
</evidence>
<dbReference type="AlphaFoldDB" id="A0AAJ0IV68"/>
<keyword evidence="4" id="KW-0904">Protein phosphatase</keyword>
<sequence>MKVLIVCLGNICRSPMGEGALRARLDEARLSRRIEVDSAGTGDWHAGDPPDPRAIRCARGHGVDISGLRARQVHDEDFEHFDWLLCADGNNLRDLQRLAPAAARDKLALWLPWAGVDARDDIPDPYTGGSKDFEDVWQLVDTAARQTVARLTRGESRLGIITQ</sequence>
<dbReference type="Pfam" id="PF01451">
    <property type="entry name" value="LMWPc"/>
    <property type="match status" value="1"/>
</dbReference>
<name>A0AAJ0IV68_9XANT</name>
<gene>
    <name evidence="8" type="ORF">LN473_14145</name>
    <name evidence="7" type="ORF">OR61_19810</name>
</gene>
<dbReference type="PRINTS" id="PR00719">
    <property type="entry name" value="LMWPTPASE"/>
</dbReference>
<dbReference type="PANTHER" id="PTHR11717">
    <property type="entry name" value="LOW MOLECULAR WEIGHT PROTEIN TYROSINE PHOSPHATASE"/>
    <property type="match status" value="1"/>
</dbReference>
<feature type="active site" description="Proton donor" evidence="5">
    <location>
        <position position="124"/>
    </location>
</feature>
<feature type="active site" description="Nucleophile" evidence="5">
    <location>
        <position position="7"/>
    </location>
</feature>
<dbReference type="InterPro" id="IPR036196">
    <property type="entry name" value="Ptyr_pPase_sf"/>
</dbReference>
<dbReference type="InterPro" id="IPR050438">
    <property type="entry name" value="LMW_PTPase"/>
</dbReference>
<dbReference type="RefSeq" id="WP_039420701.1">
    <property type="nucleotide sequence ID" value="NZ_CP018470.1"/>
</dbReference>
<accession>A0AAJ0IV68</accession>
<dbReference type="Proteomes" id="UP001430544">
    <property type="component" value="Unassembled WGS sequence"/>
</dbReference>
<organism evidence="7 9">
    <name type="scientific">Xanthomonas vesicatoria</name>
    <dbReference type="NCBI Taxonomy" id="56460"/>
    <lineage>
        <taxon>Bacteria</taxon>
        <taxon>Pseudomonadati</taxon>
        <taxon>Pseudomonadota</taxon>
        <taxon>Gammaproteobacteria</taxon>
        <taxon>Lysobacterales</taxon>
        <taxon>Lysobacteraceae</taxon>
        <taxon>Xanthomonas</taxon>
    </lineage>
</organism>
<keyword evidence="3" id="KW-0378">Hydrolase</keyword>
<evidence type="ECO:0000313" key="10">
    <source>
        <dbReference type="Proteomes" id="UP001430544"/>
    </source>
</evidence>
<evidence type="ECO:0000256" key="2">
    <source>
        <dbReference type="ARBA" id="ARBA00013064"/>
    </source>
</evidence>
<dbReference type="EMBL" id="JAJIUN010000063">
    <property type="protein sequence ID" value="MCC8623103.1"/>
    <property type="molecule type" value="Genomic_DNA"/>
</dbReference>
<dbReference type="SUPFAM" id="SSF52788">
    <property type="entry name" value="Phosphotyrosine protein phosphatases I"/>
    <property type="match status" value="1"/>
</dbReference>
<evidence type="ECO:0000256" key="1">
    <source>
        <dbReference type="ARBA" id="ARBA00011063"/>
    </source>
</evidence>